<protein>
    <recommendedName>
        <fullName evidence="4">Thrombospondin</fullName>
    </recommendedName>
</protein>
<dbReference type="Pfam" id="PF02412">
    <property type="entry name" value="TSP_3"/>
    <property type="match status" value="1"/>
</dbReference>
<keyword evidence="3" id="KW-1185">Reference proteome</keyword>
<dbReference type="GO" id="GO:0007155">
    <property type="term" value="P:cell adhesion"/>
    <property type="evidence" value="ECO:0007669"/>
    <property type="project" value="InterPro"/>
</dbReference>
<sequence>MKTIFTFISFFAFLFCSSQEIINKEAFAKCKKEFSKKTCLSDKDSDSILFYLDQCPKVFGIAENNGCPWEDTDGDGIIDKDDACVDLVGPSENNGCPWPDTDGDSVLDKDDSCPTVAGIPENLGCPENECEKLQIQDSLDFIKFKTSNKDINIKYLSLGKLIIENLKNKKNVELIYIRFPPSIYCYYVPKSFRQPCSSNLSSNINLFLTFKVFTKSFFEEISKKSGRPIMTSRIVLEDFKTMQNEIQMDLETYVYYKSNYDANLIALRIKGKRKNRGYGRIIMQILFVEQNPYNVIVDLGENKLNFRYINNEWKLSETK</sequence>
<dbReference type="AlphaFoldDB" id="A0A511YQN0"/>
<evidence type="ECO:0000313" key="2">
    <source>
        <dbReference type="EMBL" id="GEN77488.1"/>
    </source>
</evidence>
<evidence type="ECO:0000256" key="1">
    <source>
        <dbReference type="ARBA" id="ARBA00022729"/>
    </source>
</evidence>
<dbReference type="OrthoDB" id="1273975at2"/>
<dbReference type="Proteomes" id="UP000321863">
    <property type="component" value="Unassembled WGS sequence"/>
</dbReference>
<dbReference type="Gene3D" id="4.10.1080.10">
    <property type="entry name" value="TSP type-3 repeat"/>
    <property type="match status" value="1"/>
</dbReference>
<dbReference type="GO" id="GO:0005509">
    <property type="term" value="F:calcium ion binding"/>
    <property type="evidence" value="ECO:0007669"/>
    <property type="project" value="InterPro"/>
</dbReference>
<name>A0A511YQN0_9FLAO</name>
<dbReference type="EMBL" id="BJYJ01000024">
    <property type="protein sequence ID" value="GEN77488.1"/>
    <property type="molecule type" value="Genomic_DNA"/>
</dbReference>
<evidence type="ECO:0008006" key="4">
    <source>
        <dbReference type="Google" id="ProtNLM"/>
    </source>
</evidence>
<comment type="caution">
    <text evidence="2">The sequence shown here is derived from an EMBL/GenBank/DDBJ whole genome shotgun (WGS) entry which is preliminary data.</text>
</comment>
<accession>A0A511YQN0</accession>
<gene>
    <name evidence="2" type="ORF">CHA01nite_32280</name>
</gene>
<dbReference type="InterPro" id="IPR028974">
    <property type="entry name" value="TSP_type-3_rpt"/>
</dbReference>
<evidence type="ECO:0000313" key="3">
    <source>
        <dbReference type="Proteomes" id="UP000321863"/>
    </source>
</evidence>
<dbReference type="InterPro" id="IPR003367">
    <property type="entry name" value="Thrombospondin_3-like_rpt"/>
</dbReference>
<organism evidence="2 3">
    <name type="scientific">Chryseobacterium hagamense</name>
    <dbReference type="NCBI Taxonomy" id="395935"/>
    <lineage>
        <taxon>Bacteria</taxon>
        <taxon>Pseudomonadati</taxon>
        <taxon>Bacteroidota</taxon>
        <taxon>Flavobacteriia</taxon>
        <taxon>Flavobacteriales</taxon>
        <taxon>Weeksellaceae</taxon>
        <taxon>Chryseobacterium group</taxon>
        <taxon>Chryseobacterium</taxon>
    </lineage>
</organism>
<keyword evidence="1" id="KW-0732">Signal</keyword>
<reference evidence="2 3" key="1">
    <citation type="submission" date="2019-07" db="EMBL/GenBank/DDBJ databases">
        <title>Whole genome shotgun sequence of Chryseobacterium hagamense NBRC 105253.</title>
        <authorList>
            <person name="Hosoyama A."/>
            <person name="Uohara A."/>
            <person name="Ohji S."/>
            <person name="Ichikawa N."/>
        </authorList>
    </citation>
    <scope>NUCLEOTIDE SEQUENCE [LARGE SCALE GENOMIC DNA]</scope>
    <source>
        <strain evidence="2 3">NBRC 105253</strain>
    </source>
</reference>
<dbReference type="SUPFAM" id="SSF103647">
    <property type="entry name" value="TSP type-3 repeat"/>
    <property type="match status" value="1"/>
</dbReference>
<proteinExistence type="predicted"/>